<dbReference type="InterPro" id="IPR001509">
    <property type="entry name" value="Epimerase_deHydtase"/>
</dbReference>
<evidence type="ECO:0000256" key="10">
    <source>
        <dbReference type="ARBA" id="ARBA00023277"/>
    </source>
</evidence>
<evidence type="ECO:0000256" key="6">
    <source>
        <dbReference type="ARBA" id="ARBA00018569"/>
    </source>
</evidence>
<evidence type="ECO:0000256" key="9">
    <source>
        <dbReference type="ARBA" id="ARBA00023235"/>
    </source>
</evidence>
<organism evidence="13 14">
    <name type="scientific">Ectobacillus antri</name>
    <dbReference type="NCBI Taxonomy" id="2486280"/>
    <lineage>
        <taxon>Bacteria</taxon>
        <taxon>Bacillati</taxon>
        <taxon>Bacillota</taxon>
        <taxon>Bacilli</taxon>
        <taxon>Bacillales</taxon>
        <taxon>Bacillaceae</taxon>
        <taxon>Ectobacillus</taxon>
    </lineage>
</organism>
<reference evidence="13 14" key="1">
    <citation type="submission" date="2023-04" db="EMBL/GenBank/DDBJ databases">
        <title>Ectobacillus antri isolated from activated sludge.</title>
        <authorList>
            <person name="Yan P."/>
            <person name="Liu X."/>
        </authorList>
    </citation>
    <scope>NUCLEOTIDE SEQUENCE [LARGE SCALE GENOMIC DNA]</scope>
    <source>
        <strain evidence="13 14">C18H</strain>
    </source>
</reference>
<evidence type="ECO:0000256" key="2">
    <source>
        <dbReference type="ARBA" id="ARBA00001911"/>
    </source>
</evidence>
<comment type="caution">
    <text evidence="13">The sequence shown here is derived from an EMBL/GenBank/DDBJ whole genome shotgun (WGS) entry which is preliminary data.</text>
</comment>
<dbReference type="CDD" id="cd05247">
    <property type="entry name" value="UDP_G4E_1_SDR_e"/>
    <property type="match status" value="1"/>
</dbReference>
<dbReference type="PANTHER" id="PTHR43725">
    <property type="entry name" value="UDP-GLUCOSE 4-EPIMERASE"/>
    <property type="match status" value="1"/>
</dbReference>
<protein>
    <recommendedName>
        <fullName evidence="6 11">UDP-glucose 4-epimerase</fullName>
        <ecNumber evidence="5 11">5.1.3.2</ecNumber>
    </recommendedName>
</protein>
<gene>
    <name evidence="13" type="primary">galE</name>
    <name evidence="13" type="ORF">P6P90_08495</name>
</gene>
<evidence type="ECO:0000313" key="14">
    <source>
        <dbReference type="Proteomes" id="UP001218246"/>
    </source>
</evidence>
<dbReference type="EC" id="5.1.3.2" evidence="5 11"/>
<dbReference type="EMBL" id="JARULN010000005">
    <property type="protein sequence ID" value="MDG5754012.1"/>
    <property type="molecule type" value="Genomic_DNA"/>
</dbReference>
<keyword evidence="7 11" id="KW-0520">NAD</keyword>
<keyword evidence="14" id="KW-1185">Reference proteome</keyword>
<comment type="similarity">
    <text evidence="4 11">Belongs to the NAD(P)-dependent epimerase/dehydratase family.</text>
</comment>
<keyword evidence="10 11" id="KW-0119">Carbohydrate metabolism</keyword>
<dbReference type="PANTHER" id="PTHR43725:SF53">
    <property type="entry name" value="UDP-ARABINOSE 4-EPIMERASE 1"/>
    <property type="match status" value="1"/>
</dbReference>
<dbReference type="SUPFAM" id="SSF51735">
    <property type="entry name" value="NAD(P)-binding Rossmann-fold domains"/>
    <property type="match status" value="1"/>
</dbReference>
<proteinExistence type="inferred from homology"/>
<keyword evidence="9 11" id="KW-0413">Isomerase</keyword>
<comment type="subunit">
    <text evidence="11">Homodimer.</text>
</comment>
<comment type="catalytic activity">
    <reaction evidence="1 11">
        <text>UDP-alpha-D-glucose = UDP-alpha-D-galactose</text>
        <dbReference type="Rhea" id="RHEA:22168"/>
        <dbReference type="ChEBI" id="CHEBI:58885"/>
        <dbReference type="ChEBI" id="CHEBI:66914"/>
        <dbReference type="EC" id="5.1.3.2"/>
    </reaction>
</comment>
<accession>A0ABT6H4V4</accession>
<dbReference type="InterPro" id="IPR036291">
    <property type="entry name" value="NAD(P)-bd_dom_sf"/>
</dbReference>
<dbReference type="Proteomes" id="UP001218246">
    <property type="component" value="Unassembled WGS sequence"/>
</dbReference>
<evidence type="ECO:0000259" key="12">
    <source>
        <dbReference type="Pfam" id="PF01370"/>
    </source>
</evidence>
<dbReference type="InterPro" id="IPR005886">
    <property type="entry name" value="UDP_G4E"/>
</dbReference>
<evidence type="ECO:0000256" key="4">
    <source>
        <dbReference type="ARBA" id="ARBA00007637"/>
    </source>
</evidence>
<dbReference type="NCBIfam" id="TIGR01179">
    <property type="entry name" value="galE"/>
    <property type="match status" value="1"/>
</dbReference>
<evidence type="ECO:0000256" key="11">
    <source>
        <dbReference type="RuleBase" id="RU366046"/>
    </source>
</evidence>
<dbReference type="Pfam" id="PF01370">
    <property type="entry name" value="Epimerase"/>
    <property type="match status" value="1"/>
</dbReference>
<dbReference type="RefSeq" id="WP_278018058.1">
    <property type="nucleotide sequence ID" value="NZ_JARRRY010000003.1"/>
</dbReference>
<evidence type="ECO:0000256" key="1">
    <source>
        <dbReference type="ARBA" id="ARBA00000083"/>
    </source>
</evidence>
<comment type="cofactor">
    <cofactor evidence="2 11">
        <name>NAD(+)</name>
        <dbReference type="ChEBI" id="CHEBI:57540"/>
    </cofactor>
</comment>
<evidence type="ECO:0000256" key="7">
    <source>
        <dbReference type="ARBA" id="ARBA00023027"/>
    </source>
</evidence>
<feature type="domain" description="NAD-dependent epimerase/dehydratase" evidence="12">
    <location>
        <begin position="2"/>
        <end position="252"/>
    </location>
</feature>
<dbReference type="Gene3D" id="3.40.50.720">
    <property type="entry name" value="NAD(P)-binding Rossmann-like Domain"/>
    <property type="match status" value="1"/>
</dbReference>
<evidence type="ECO:0000313" key="13">
    <source>
        <dbReference type="EMBL" id="MDG5754012.1"/>
    </source>
</evidence>
<evidence type="ECO:0000256" key="3">
    <source>
        <dbReference type="ARBA" id="ARBA00004947"/>
    </source>
</evidence>
<dbReference type="GO" id="GO:0003978">
    <property type="term" value="F:UDP-glucose 4-epimerase activity"/>
    <property type="evidence" value="ECO:0007669"/>
    <property type="project" value="UniProtKB-EC"/>
</dbReference>
<dbReference type="Gene3D" id="3.90.25.10">
    <property type="entry name" value="UDP-galactose 4-epimerase, domain 1"/>
    <property type="match status" value="1"/>
</dbReference>
<evidence type="ECO:0000256" key="8">
    <source>
        <dbReference type="ARBA" id="ARBA00023144"/>
    </source>
</evidence>
<keyword evidence="8" id="KW-0299">Galactose metabolism</keyword>
<sequence>MILVAGGAGYIGSHMVKTLISKGFDVIVVDNLSTGYREAVDEKAIFIEGDIGDVFLINKVFTMFPIQIVMHFAAHGLVGESIINPLKYYENNVVKTFNLLKSMITHNVSKIIFSSTCATYGLAEKDILDETAPNHPVNPYGRSKYMVEQLITDFEAAYGLNYVILRYFNVAGADNSAQIGENHIPETHLIPNSLLHLLGRSDHIAVFGDDFPTADGSCIRDYIHVLDLVQAHVLSLQMLLKHHSVKKIYNVGNEKGYSVKQIISICEKIVGKKANIVVKERRKGDPPSLVASSQKIREELGWKATYVLEDMVRSAWLWYTSNPDGYGSSNYGKDI</sequence>
<name>A0ABT6H4V4_9BACI</name>
<comment type="pathway">
    <text evidence="3 11">Carbohydrate metabolism; galactose metabolism.</text>
</comment>
<evidence type="ECO:0000256" key="5">
    <source>
        <dbReference type="ARBA" id="ARBA00013189"/>
    </source>
</evidence>